<evidence type="ECO:0000256" key="1">
    <source>
        <dbReference type="ARBA" id="ARBA00004479"/>
    </source>
</evidence>
<evidence type="ECO:0000256" key="2">
    <source>
        <dbReference type="ARBA" id="ARBA00009592"/>
    </source>
</evidence>
<gene>
    <name evidence="13" type="ORF">HannXRQ_Chr07g0190591</name>
    <name evidence="12" type="ORF">HanXRQr2_Chr07g0288331</name>
</gene>
<keyword evidence="8" id="KW-0472">Membrane</keyword>
<evidence type="ECO:0000256" key="6">
    <source>
        <dbReference type="ARBA" id="ARBA00022737"/>
    </source>
</evidence>
<dbReference type="Proteomes" id="UP000215914">
    <property type="component" value="Chromosome 7"/>
</dbReference>
<dbReference type="InParanoid" id="A0A251UA38"/>
<evidence type="ECO:0000259" key="11">
    <source>
        <dbReference type="Pfam" id="PF08263"/>
    </source>
</evidence>
<evidence type="ECO:0000313" key="14">
    <source>
        <dbReference type="Proteomes" id="UP000215914"/>
    </source>
</evidence>
<evidence type="ECO:0000256" key="9">
    <source>
        <dbReference type="ARBA" id="ARBA00023180"/>
    </source>
</evidence>
<name>A0A251UA38_HELAN</name>
<keyword evidence="12" id="KW-0808">Transferase</keyword>
<feature type="domain" description="Leucine-rich repeat-containing N-terminal plant-type" evidence="11">
    <location>
        <begin position="26"/>
        <end position="68"/>
    </location>
</feature>
<reference evidence="13" key="2">
    <citation type="submission" date="2017-02" db="EMBL/GenBank/DDBJ databases">
        <title>Sunflower complete genome.</title>
        <authorList>
            <person name="Langlade N."/>
            <person name="Munos S."/>
        </authorList>
    </citation>
    <scope>NUCLEOTIDE SEQUENCE [LARGE SCALE GENOMIC DNA]</scope>
    <source>
        <tissue evidence="13">Leaves</tissue>
    </source>
</reference>
<dbReference type="Gramene" id="mRNA:HanXRQr2_Chr07g0288331">
    <property type="protein sequence ID" value="CDS:HanXRQr2_Chr07g0288331.1"/>
    <property type="gene ID" value="HanXRQr2_Chr07g0288331"/>
</dbReference>
<dbReference type="EMBL" id="MNCJ02000322">
    <property type="protein sequence ID" value="KAF5798067.1"/>
    <property type="molecule type" value="Genomic_DNA"/>
</dbReference>
<dbReference type="EC" id="2.7.11.1" evidence="12"/>
<dbReference type="SUPFAM" id="SSF52058">
    <property type="entry name" value="L domain-like"/>
    <property type="match status" value="1"/>
</dbReference>
<dbReference type="Gene3D" id="3.80.10.10">
    <property type="entry name" value="Ribonuclease Inhibitor"/>
    <property type="match status" value="1"/>
</dbReference>
<reference evidence="12 14" key="1">
    <citation type="journal article" date="2017" name="Nature">
        <title>The sunflower genome provides insights into oil metabolism, flowering and Asterid evolution.</title>
        <authorList>
            <person name="Badouin H."/>
            <person name="Gouzy J."/>
            <person name="Grassa C.J."/>
            <person name="Murat F."/>
            <person name="Staton S.E."/>
            <person name="Cottret L."/>
            <person name="Lelandais-Briere C."/>
            <person name="Owens G.L."/>
            <person name="Carrere S."/>
            <person name="Mayjonade B."/>
            <person name="Legrand L."/>
            <person name="Gill N."/>
            <person name="Kane N.C."/>
            <person name="Bowers J.E."/>
            <person name="Hubner S."/>
            <person name="Bellec A."/>
            <person name="Berard A."/>
            <person name="Berges H."/>
            <person name="Blanchet N."/>
            <person name="Boniface M.C."/>
            <person name="Brunel D."/>
            <person name="Catrice O."/>
            <person name="Chaidir N."/>
            <person name="Claudel C."/>
            <person name="Donnadieu C."/>
            <person name="Faraut T."/>
            <person name="Fievet G."/>
            <person name="Helmstetter N."/>
            <person name="King M."/>
            <person name="Knapp S.J."/>
            <person name="Lai Z."/>
            <person name="Le Paslier M.C."/>
            <person name="Lippi Y."/>
            <person name="Lorenzon L."/>
            <person name="Mandel J.R."/>
            <person name="Marage G."/>
            <person name="Marchand G."/>
            <person name="Marquand E."/>
            <person name="Bret-Mestries E."/>
            <person name="Morien E."/>
            <person name="Nambeesan S."/>
            <person name="Nguyen T."/>
            <person name="Pegot-Espagnet P."/>
            <person name="Pouilly N."/>
            <person name="Raftis F."/>
            <person name="Sallet E."/>
            <person name="Schiex T."/>
            <person name="Thomas J."/>
            <person name="Vandecasteele C."/>
            <person name="Vares D."/>
            <person name="Vear F."/>
            <person name="Vautrin S."/>
            <person name="Crespi M."/>
            <person name="Mangin B."/>
            <person name="Burke J.M."/>
            <person name="Salse J."/>
            <person name="Munos S."/>
            <person name="Vincourt P."/>
            <person name="Rieseberg L.H."/>
            <person name="Langlade N.B."/>
        </authorList>
    </citation>
    <scope>NUCLEOTIDE SEQUENCE [LARGE SCALE GENOMIC DNA]</scope>
    <source>
        <strain evidence="14">cv. SF193</strain>
        <tissue evidence="12">Leaves</tissue>
    </source>
</reference>
<keyword evidence="14" id="KW-1185">Reference proteome</keyword>
<evidence type="ECO:0000256" key="7">
    <source>
        <dbReference type="ARBA" id="ARBA00022989"/>
    </source>
</evidence>
<dbReference type="PANTHER" id="PTHR48065:SF25">
    <property type="entry name" value="OS01G0891700 PROTEIN"/>
    <property type="match status" value="1"/>
</dbReference>
<keyword evidence="12" id="KW-0723">Serine/threonine-protein kinase</keyword>
<dbReference type="STRING" id="4232.A0A251UA38"/>
<protein>
    <submittedName>
        <fullName evidence="12">Non-specific serine/threonine protein kinase</fullName>
        <ecNumber evidence="12">2.7.11.1</ecNumber>
    </submittedName>
    <submittedName>
        <fullName evidence="13">Putative leucine-rich repeat protein, plant-type</fullName>
    </submittedName>
</protein>
<keyword evidence="9" id="KW-0325">Glycoprotein</keyword>
<keyword evidence="5 10" id="KW-0732">Signal</keyword>
<accession>A0A251UA38</accession>
<sequence length="222" mass="24068">MAPCNKPVIVTFILMVICFTLSNGANTDISCLKAFKDSMEDPENVFATWDFSNNITGNICRFMGVECWHPDEDRVLNINLSNTGLKGELPLGLASCTSMTGLDLSGNRLFGNLPYNISEMLPYLTSLDLSSNNFSGQIPRNLANCSFLNVLKLANNRFSGQIPVELGMLVRIKEFNVANNSLYGQVPVFKNVNVSAASYAGNPGLCGGPLPRCQGPVNKTGM</sequence>
<dbReference type="Pfam" id="PF00560">
    <property type="entry name" value="LRR_1"/>
    <property type="match status" value="3"/>
</dbReference>
<dbReference type="PANTHER" id="PTHR48065">
    <property type="entry name" value="OS10G0469600 PROTEIN"/>
    <property type="match status" value="1"/>
</dbReference>
<comment type="similarity">
    <text evidence="2">Belongs to the RLP family.</text>
</comment>
<dbReference type="OrthoDB" id="2151624at2759"/>
<dbReference type="OMA" id="MAYITYL"/>
<evidence type="ECO:0000313" key="12">
    <source>
        <dbReference type="EMBL" id="KAF5798067.1"/>
    </source>
</evidence>
<evidence type="ECO:0000256" key="5">
    <source>
        <dbReference type="ARBA" id="ARBA00022729"/>
    </source>
</evidence>
<feature type="chain" id="PRO_5013395466" evidence="10">
    <location>
        <begin position="25"/>
        <end position="222"/>
    </location>
</feature>
<dbReference type="FunFam" id="3.80.10.10:FF:000275">
    <property type="entry name" value="Leucine-rich repeat receptor-like protein kinase"/>
    <property type="match status" value="1"/>
</dbReference>
<dbReference type="GO" id="GO:0016020">
    <property type="term" value="C:membrane"/>
    <property type="evidence" value="ECO:0007669"/>
    <property type="project" value="UniProtKB-SubCell"/>
</dbReference>
<proteinExistence type="inferred from homology"/>
<dbReference type="AlphaFoldDB" id="A0A251UA38"/>
<keyword evidence="12" id="KW-0418">Kinase</keyword>
<evidence type="ECO:0000256" key="8">
    <source>
        <dbReference type="ARBA" id="ARBA00023136"/>
    </source>
</evidence>
<keyword evidence="6" id="KW-0677">Repeat</keyword>
<dbReference type="GO" id="GO:0004674">
    <property type="term" value="F:protein serine/threonine kinase activity"/>
    <property type="evidence" value="ECO:0007669"/>
    <property type="project" value="UniProtKB-KW"/>
</dbReference>
<dbReference type="InterPro" id="IPR013210">
    <property type="entry name" value="LRR_N_plant-typ"/>
</dbReference>
<dbReference type="EMBL" id="CM007896">
    <property type="protein sequence ID" value="OTG20217.1"/>
    <property type="molecule type" value="Genomic_DNA"/>
</dbReference>
<dbReference type="InterPro" id="IPR001611">
    <property type="entry name" value="Leu-rich_rpt"/>
</dbReference>
<reference evidence="12" key="3">
    <citation type="submission" date="2020-06" db="EMBL/GenBank/DDBJ databases">
        <title>Helianthus annuus Genome sequencing and assembly Release 2.</title>
        <authorList>
            <person name="Gouzy J."/>
            <person name="Langlade N."/>
            <person name="Munos S."/>
        </authorList>
    </citation>
    <scope>NUCLEOTIDE SEQUENCE</scope>
    <source>
        <tissue evidence="12">Leaves</tissue>
    </source>
</reference>
<dbReference type="Pfam" id="PF08263">
    <property type="entry name" value="LRRNT_2"/>
    <property type="match status" value="1"/>
</dbReference>
<feature type="signal peptide" evidence="10">
    <location>
        <begin position="1"/>
        <end position="24"/>
    </location>
</feature>
<evidence type="ECO:0000313" key="13">
    <source>
        <dbReference type="EMBL" id="OTG20217.1"/>
    </source>
</evidence>
<keyword evidence="3" id="KW-0433">Leucine-rich repeat</keyword>
<keyword evidence="4" id="KW-0812">Transmembrane</keyword>
<keyword evidence="7" id="KW-1133">Transmembrane helix</keyword>
<evidence type="ECO:0000256" key="4">
    <source>
        <dbReference type="ARBA" id="ARBA00022692"/>
    </source>
</evidence>
<evidence type="ECO:0000256" key="10">
    <source>
        <dbReference type="SAM" id="SignalP"/>
    </source>
</evidence>
<dbReference type="InterPro" id="IPR032675">
    <property type="entry name" value="LRR_dom_sf"/>
</dbReference>
<comment type="subcellular location">
    <subcellularLocation>
        <location evidence="1">Membrane</location>
        <topology evidence="1">Single-pass type I membrane protein</topology>
    </subcellularLocation>
</comment>
<organism evidence="13 14">
    <name type="scientific">Helianthus annuus</name>
    <name type="common">Common sunflower</name>
    <dbReference type="NCBI Taxonomy" id="4232"/>
    <lineage>
        <taxon>Eukaryota</taxon>
        <taxon>Viridiplantae</taxon>
        <taxon>Streptophyta</taxon>
        <taxon>Embryophyta</taxon>
        <taxon>Tracheophyta</taxon>
        <taxon>Spermatophyta</taxon>
        <taxon>Magnoliopsida</taxon>
        <taxon>eudicotyledons</taxon>
        <taxon>Gunneridae</taxon>
        <taxon>Pentapetalae</taxon>
        <taxon>asterids</taxon>
        <taxon>campanulids</taxon>
        <taxon>Asterales</taxon>
        <taxon>Asteraceae</taxon>
        <taxon>Asteroideae</taxon>
        <taxon>Heliantheae alliance</taxon>
        <taxon>Heliantheae</taxon>
        <taxon>Helianthus</taxon>
    </lineage>
</organism>
<evidence type="ECO:0000256" key="3">
    <source>
        <dbReference type="ARBA" id="ARBA00022614"/>
    </source>
</evidence>